<accession>A0A3N4HNB6</accession>
<keyword evidence="4" id="KW-1185">Reference proteome</keyword>
<dbReference type="Proteomes" id="UP000275078">
    <property type="component" value="Unassembled WGS sequence"/>
</dbReference>
<feature type="region of interest" description="Disordered" evidence="1">
    <location>
        <begin position="573"/>
        <end position="679"/>
    </location>
</feature>
<dbReference type="InterPro" id="IPR055936">
    <property type="entry name" value="DUF7514"/>
</dbReference>
<feature type="compositionally biased region" description="Low complexity" evidence="1">
    <location>
        <begin position="470"/>
        <end position="480"/>
    </location>
</feature>
<protein>
    <recommendedName>
        <fullName evidence="2">DUF7514 domain-containing protein</fullName>
    </recommendedName>
</protein>
<dbReference type="Pfam" id="PF24355">
    <property type="entry name" value="DUF7514"/>
    <property type="match status" value="1"/>
</dbReference>
<feature type="region of interest" description="Disordered" evidence="1">
    <location>
        <begin position="341"/>
        <end position="559"/>
    </location>
</feature>
<dbReference type="EMBL" id="ML119768">
    <property type="protein sequence ID" value="RPA75229.1"/>
    <property type="molecule type" value="Genomic_DNA"/>
</dbReference>
<feature type="region of interest" description="Disordered" evidence="1">
    <location>
        <begin position="45"/>
        <end position="64"/>
    </location>
</feature>
<evidence type="ECO:0000313" key="4">
    <source>
        <dbReference type="Proteomes" id="UP000275078"/>
    </source>
</evidence>
<dbReference type="PANTHER" id="PTHR39611:SF2">
    <property type="entry name" value="HYDROXYPROLINE-RICH GLYCOPROTEIN DZ-HRGP"/>
    <property type="match status" value="1"/>
</dbReference>
<evidence type="ECO:0000313" key="3">
    <source>
        <dbReference type="EMBL" id="RPA75229.1"/>
    </source>
</evidence>
<feature type="region of interest" description="Disordered" evidence="1">
    <location>
        <begin position="272"/>
        <end position="312"/>
    </location>
</feature>
<name>A0A3N4HNB6_ASCIM</name>
<evidence type="ECO:0000256" key="1">
    <source>
        <dbReference type="SAM" id="MobiDB-lite"/>
    </source>
</evidence>
<sequence length="679" mass="74248">MSYRPRTAAPTLGGYRPPPPGRYTAAPPSPAVSADDIPFHKLHISGGAPRDIPSPPSSQTSSTYDRPITFTTWPALFEVGYGPDPAASEALQTLFKALARFLVNPPLELSGLVMSGLTDCWDCKTKEIAPRDSLCICPAKMVRFYEIFGVERDECWEEFFAQDHRQLSKLFSALHCHHHYIPDSESSTPTIPALTPLGFTTWMTRQLLAFPDRESARLIKAVSMYPISFPGTSERIPPLTESDFQIYWDPSYFVDALNASIKEVLGKGVELQGRATAPPQGSGRYAPPVTVEEEADPESHGPEGPGYCPTDIVMEPVNTAAQAEIGSAALEILRERNRLEKQRAKEERERERRGEPRTERTGRREESATPTPKPARKPSNYAFNSADLPNPRESLPRLSTTNPAVTLERKRNPYAHASKANLKESIPQPQPQPRPRDRDHTSPPQSARLPRHTTWEPPHSYTNKHDLPPRSRTTVSTPTRGEFFPRPSAAASRRDSYNSQHSRGSHDAYPLATPPLTPASSSSGRGHFQMVSGFTPPVPQVPGSFGSHPHAPRGAPEGYYFPKQRVLSYGETDGFIEEPGNMSDPETDAFVEDPSYGSPVQALGRYGSGSGDGYFEDRGYGGAAVTPGPYPGGGYGSYGAPPAYGGTSGKAPSQVWSDTSARSRGSSGSQTKDEAWADY</sequence>
<feature type="compositionally biased region" description="Low complexity" evidence="1">
    <location>
        <begin position="22"/>
        <end position="36"/>
    </location>
</feature>
<evidence type="ECO:0000259" key="2">
    <source>
        <dbReference type="Pfam" id="PF24355"/>
    </source>
</evidence>
<dbReference type="OrthoDB" id="5413703at2759"/>
<organism evidence="3 4">
    <name type="scientific">Ascobolus immersus RN42</name>
    <dbReference type="NCBI Taxonomy" id="1160509"/>
    <lineage>
        <taxon>Eukaryota</taxon>
        <taxon>Fungi</taxon>
        <taxon>Dikarya</taxon>
        <taxon>Ascomycota</taxon>
        <taxon>Pezizomycotina</taxon>
        <taxon>Pezizomycetes</taxon>
        <taxon>Pezizales</taxon>
        <taxon>Ascobolaceae</taxon>
        <taxon>Ascobolus</taxon>
    </lineage>
</organism>
<feature type="compositionally biased region" description="Basic and acidic residues" evidence="1">
    <location>
        <begin position="341"/>
        <end position="367"/>
    </location>
</feature>
<feature type="domain" description="DUF7514" evidence="2">
    <location>
        <begin position="88"/>
        <end position="238"/>
    </location>
</feature>
<reference evidence="3 4" key="1">
    <citation type="journal article" date="2018" name="Nat. Ecol. Evol.">
        <title>Pezizomycetes genomes reveal the molecular basis of ectomycorrhizal truffle lifestyle.</title>
        <authorList>
            <person name="Murat C."/>
            <person name="Payen T."/>
            <person name="Noel B."/>
            <person name="Kuo A."/>
            <person name="Morin E."/>
            <person name="Chen J."/>
            <person name="Kohler A."/>
            <person name="Krizsan K."/>
            <person name="Balestrini R."/>
            <person name="Da Silva C."/>
            <person name="Montanini B."/>
            <person name="Hainaut M."/>
            <person name="Levati E."/>
            <person name="Barry K.W."/>
            <person name="Belfiori B."/>
            <person name="Cichocki N."/>
            <person name="Clum A."/>
            <person name="Dockter R.B."/>
            <person name="Fauchery L."/>
            <person name="Guy J."/>
            <person name="Iotti M."/>
            <person name="Le Tacon F."/>
            <person name="Lindquist E.A."/>
            <person name="Lipzen A."/>
            <person name="Malagnac F."/>
            <person name="Mello A."/>
            <person name="Molinier V."/>
            <person name="Miyauchi S."/>
            <person name="Poulain J."/>
            <person name="Riccioni C."/>
            <person name="Rubini A."/>
            <person name="Sitrit Y."/>
            <person name="Splivallo R."/>
            <person name="Traeger S."/>
            <person name="Wang M."/>
            <person name="Zifcakova L."/>
            <person name="Wipf D."/>
            <person name="Zambonelli A."/>
            <person name="Paolocci F."/>
            <person name="Nowrousian M."/>
            <person name="Ottonello S."/>
            <person name="Baldrian P."/>
            <person name="Spatafora J.W."/>
            <person name="Henrissat B."/>
            <person name="Nagy L.G."/>
            <person name="Aury J.M."/>
            <person name="Wincker P."/>
            <person name="Grigoriev I.V."/>
            <person name="Bonfante P."/>
            <person name="Martin F.M."/>
        </authorList>
    </citation>
    <scope>NUCLEOTIDE SEQUENCE [LARGE SCALE GENOMIC DNA]</scope>
    <source>
        <strain evidence="3 4">RN42</strain>
    </source>
</reference>
<feature type="region of interest" description="Disordered" evidence="1">
    <location>
        <begin position="1"/>
        <end position="36"/>
    </location>
</feature>
<dbReference type="AlphaFoldDB" id="A0A3N4HNB6"/>
<proteinExistence type="predicted"/>
<gene>
    <name evidence="3" type="ORF">BJ508DRAFT_312143</name>
</gene>
<dbReference type="STRING" id="1160509.A0A3N4HNB6"/>
<dbReference type="PANTHER" id="PTHR39611">
    <property type="entry name" value="HYDROXYPROLINE-RICH GLYCOPROTEIN DZ-HRGP-RELATED"/>
    <property type="match status" value="1"/>
</dbReference>
<feature type="compositionally biased region" description="Polar residues" evidence="1">
    <location>
        <begin position="650"/>
        <end position="670"/>
    </location>
</feature>